<accession>A3ZUX8</accession>
<proteinExistence type="predicted"/>
<dbReference type="HOGENOM" id="CLU_1238228_0_0_0"/>
<protein>
    <submittedName>
        <fullName evidence="1">Uncharacterized protein</fullName>
    </submittedName>
</protein>
<sequence length="223" mass="24735">MLGIVAVVATVLFVGPVGKPAPEPSQATTARAPEVSFPAEVDLIELEEPVKASTPRTEKKVTIFLPQPITTEEQFKKAKIEADARIIQLREITEFVNKENGINLPIKDAVYRLGDCYVIPMPTGYEKYYGDGVMVRQHVISDKLAYINLFLDGVGILNIKLHDDDLMQITYNNKKTGEEAMLRIDRGKVYGGAGDITNALEAAKYAQDCMEEFLTASRLNRSE</sequence>
<name>A3ZUX8_9BACT</name>
<dbReference type="AlphaFoldDB" id="A3ZUX8"/>
<dbReference type="EMBL" id="AANZ01000013">
    <property type="protein sequence ID" value="EAQ79714.1"/>
    <property type="molecule type" value="Genomic_DNA"/>
</dbReference>
<organism evidence="1 2">
    <name type="scientific">Blastopirellula marina DSM 3645</name>
    <dbReference type="NCBI Taxonomy" id="314230"/>
    <lineage>
        <taxon>Bacteria</taxon>
        <taxon>Pseudomonadati</taxon>
        <taxon>Planctomycetota</taxon>
        <taxon>Planctomycetia</taxon>
        <taxon>Pirellulales</taxon>
        <taxon>Pirellulaceae</taxon>
        <taxon>Blastopirellula</taxon>
    </lineage>
</organism>
<dbReference type="STRING" id="314230.DSM3645_24435"/>
<reference evidence="1 2" key="1">
    <citation type="submission" date="2006-02" db="EMBL/GenBank/DDBJ databases">
        <authorList>
            <person name="Amann R."/>
            <person name="Ferriera S."/>
            <person name="Johnson J."/>
            <person name="Kravitz S."/>
            <person name="Halpern A."/>
            <person name="Remington K."/>
            <person name="Beeson K."/>
            <person name="Tran B."/>
            <person name="Rogers Y.-H."/>
            <person name="Friedman R."/>
            <person name="Venter J.C."/>
        </authorList>
    </citation>
    <scope>NUCLEOTIDE SEQUENCE [LARGE SCALE GENOMIC DNA]</scope>
    <source>
        <strain evidence="1 2">DSM 3645</strain>
    </source>
</reference>
<dbReference type="Proteomes" id="UP000004358">
    <property type="component" value="Unassembled WGS sequence"/>
</dbReference>
<evidence type="ECO:0000313" key="2">
    <source>
        <dbReference type="Proteomes" id="UP000004358"/>
    </source>
</evidence>
<comment type="caution">
    <text evidence="1">The sequence shown here is derived from an EMBL/GenBank/DDBJ whole genome shotgun (WGS) entry which is preliminary data.</text>
</comment>
<gene>
    <name evidence="1" type="ORF">DSM3645_24435</name>
</gene>
<evidence type="ECO:0000313" key="1">
    <source>
        <dbReference type="EMBL" id="EAQ79714.1"/>
    </source>
</evidence>